<accession>A0ACC0URK3</accession>
<organism evidence="1 2">
    <name type="scientific">Trichothecium roseum</name>
    <dbReference type="NCBI Taxonomy" id="47278"/>
    <lineage>
        <taxon>Eukaryota</taxon>
        <taxon>Fungi</taxon>
        <taxon>Dikarya</taxon>
        <taxon>Ascomycota</taxon>
        <taxon>Pezizomycotina</taxon>
        <taxon>Sordariomycetes</taxon>
        <taxon>Hypocreomycetidae</taxon>
        <taxon>Hypocreales</taxon>
        <taxon>Hypocreales incertae sedis</taxon>
        <taxon>Trichothecium</taxon>
    </lineage>
</organism>
<gene>
    <name evidence="1" type="ORF">N3K66_008744</name>
</gene>
<dbReference type="Proteomes" id="UP001163324">
    <property type="component" value="Chromosome 9"/>
</dbReference>
<sequence length="230" mass="24002">MSSLPSNVHVSRHPSLLAKLSQLRSKSTSAGDVKNLIHEITLLLSSEALASSLAATDGPKDQTPLGFEYTTTEVSPGTMCIVPILRSGLGMVEGVQTMLPAPVPVHHLGMYREPTTLDPVEYYNNLPHHMSGSGAAGGDSASSLAIVVDPVIATGGTCAAAVQTLREWGAKRVLVLAVIGAEEGVVKAAGEWPEGTDLWIAGVDKELTKDGMLKPGLGDVGDRLFLTIGK</sequence>
<evidence type="ECO:0000313" key="2">
    <source>
        <dbReference type="Proteomes" id="UP001163324"/>
    </source>
</evidence>
<protein>
    <submittedName>
        <fullName evidence="1">Uncharacterized protein</fullName>
    </submittedName>
</protein>
<proteinExistence type="predicted"/>
<name>A0ACC0URK3_9HYPO</name>
<comment type="caution">
    <text evidence="1">The sequence shown here is derived from an EMBL/GenBank/DDBJ whole genome shotgun (WGS) entry which is preliminary data.</text>
</comment>
<reference evidence="1" key="1">
    <citation type="submission" date="2022-10" db="EMBL/GenBank/DDBJ databases">
        <title>Complete Genome of Trichothecium roseum strain YXFP-22015, a Plant Pathogen Isolated from Citrus.</title>
        <authorList>
            <person name="Wang Y."/>
            <person name="Zhu L."/>
        </authorList>
    </citation>
    <scope>NUCLEOTIDE SEQUENCE</scope>
    <source>
        <strain evidence="1">YXFP-22015</strain>
    </source>
</reference>
<evidence type="ECO:0000313" key="1">
    <source>
        <dbReference type="EMBL" id="KAI9896572.1"/>
    </source>
</evidence>
<dbReference type="EMBL" id="CM047948">
    <property type="protein sequence ID" value="KAI9896572.1"/>
    <property type="molecule type" value="Genomic_DNA"/>
</dbReference>
<keyword evidence="2" id="KW-1185">Reference proteome</keyword>